<evidence type="ECO:0000256" key="7">
    <source>
        <dbReference type="SAM" id="Phobius"/>
    </source>
</evidence>
<keyword evidence="3 7" id="KW-1133">Transmembrane helix</keyword>
<evidence type="ECO:0000256" key="3">
    <source>
        <dbReference type="ARBA" id="ARBA00022989"/>
    </source>
</evidence>
<evidence type="ECO:0000313" key="9">
    <source>
        <dbReference type="EMBL" id="SVA81934.1"/>
    </source>
</evidence>
<evidence type="ECO:0000256" key="5">
    <source>
        <dbReference type="ARBA" id="ARBA00023098"/>
    </source>
</evidence>
<dbReference type="InterPro" id="IPR006694">
    <property type="entry name" value="Fatty_acid_hydroxylase"/>
</dbReference>
<dbReference type="PANTHER" id="PTHR21624">
    <property type="entry name" value="STEROL DESATURASE-RELATED PROTEIN"/>
    <property type="match status" value="1"/>
</dbReference>
<feature type="transmembrane region" description="Helical" evidence="7">
    <location>
        <begin position="146"/>
        <end position="172"/>
    </location>
</feature>
<proteinExistence type="predicted"/>
<dbReference type="AlphaFoldDB" id="A0A381YYB4"/>
<dbReference type="GO" id="GO:0008610">
    <property type="term" value="P:lipid biosynthetic process"/>
    <property type="evidence" value="ECO:0007669"/>
    <property type="project" value="InterPro"/>
</dbReference>
<keyword evidence="6 7" id="KW-0472">Membrane</keyword>
<dbReference type="GO" id="GO:0005506">
    <property type="term" value="F:iron ion binding"/>
    <property type="evidence" value="ECO:0007669"/>
    <property type="project" value="InterPro"/>
</dbReference>
<feature type="transmembrane region" description="Helical" evidence="7">
    <location>
        <begin position="12"/>
        <end position="31"/>
    </location>
</feature>
<dbReference type="PANTHER" id="PTHR21624:SF1">
    <property type="entry name" value="ALKYLGLYCEROL MONOOXYGENASE"/>
    <property type="match status" value="1"/>
</dbReference>
<comment type="subcellular location">
    <subcellularLocation>
        <location evidence="1">Endomembrane system</location>
        <topology evidence="1">Multi-pass membrane protein</topology>
    </subcellularLocation>
</comment>
<dbReference type="InterPro" id="IPR051689">
    <property type="entry name" value="Sterol_desaturase/TMEM195"/>
</dbReference>
<feature type="domain" description="Fatty acid hydroxylase" evidence="8">
    <location>
        <begin position="94"/>
        <end position="229"/>
    </location>
</feature>
<keyword evidence="5" id="KW-0443">Lipid metabolism</keyword>
<dbReference type="GO" id="GO:0005783">
    <property type="term" value="C:endoplasmic reticulum"/>
    <property type="evidence" value="ECO:0007669"/>
    <property type="project" value="TreeGrafter"/>
</dbReference>
<feature type="transmembrane region" description="Helical" evidence="7">
    <location>
        <begin position="51"/>
        <end position="71"/>
    </location>
</feature>
<feature type="transmembrane region" description="Helical" evidence="7">
    <location>
        <begin position="78"/>
        <end position="106"/>
    </location>
</feature>
<dbReference type="Pfam" id="PF04116">
    <property type="entry name" value="FA_hydroxylase"/>
    <property type="match status" value="1"/>
</dbReference>
<dbReference type="EMBL" id="UINC01019356">
    <property type="protein sequence ID" value="SVA81934.1"/>
    <property type="molecule type" value="Genomic_DNA"/>
</dbReference>
<gene>
    <name evidence="9" type="ORF">METZ01_LOCUS134788</name>
</gene>
<dbReference type="GO" id="GO:0016020">
    <property type="term" value="C:membrane"/>
    <property type="evidence" value="ECO:0007669"/>
    <property type="project" value="GOC"/>
</dbReference>
<name>A0A381YYB4_9ZZZZ</name>
<accession>A0A381YYB4</accession>
<keyword evidence="4" id="KW-0560">Oxidoreductase</keyword>
<dbReference type="GO" id="GO:0006643">
    <property type="term" value="P:membrane lipid metabolic process"/>
    <property type="evidence" value="ECO:0007669"/>
    <property type="project" value="TreeGrafter"/>
</dbReference>
<dbReference type="GO" id="GO:0050479">
    <property type="term" value="F:glyceryl-ether monooxygenase activity"/>
    <property type="evidence" value="ECO:0007669"/>
    <property type="project" value="TreeGrafter"/>
</dbReference>
<evidence type="ECO:0000256" key="1">
    <source>
        <dbReference type="ARBA" id="ARBA00004127"/>
    </source>
</evidence>
<sequence length="269" mass="29813">METALKESFQFYKSAGLAVSLLLIVTAQIVVPNRLSLRALLRNWKVNAPLALIDASLVTMLCGACVCTWAFTIREQGIGLFGVVALAYWAQVPLTVILLDLVAYFWHRANHRWALLWRFHAVHHSDVRFDASTAFRFHPGELLISIGVRLVVVTVTGLPLLGLIAFEVLYGFCNLLVHSDIRIAGRVEQRLSAIIVTPSLHRVHHSERPALHNTNFGTIFSGWDRLWQTLHTGDAHTTVALGLPNQCGRPIGLGEALQLPVRPAVESPD</sequence>
<organism evidence="9">
    <name type="scientific">marine metagenome</name>
    <dbReference type="NCBI Taxonomy" id="408172"/>
    <lineage>
        <taxon>unclassified sequences</taxon>
        <taxon>metagenomes</taxon>
        <taxon>ecological metagenomes</taxon>
    </lineage>
</organism>
<protein>
    <recommendedName>
        <fullName evidence="8">Fatty acid hydroxylase domain-containing protein</fullName>
    </recommendedName>
</protein>
<evidence type="ECO:0000256" key="6">
    <source>
        <dbReference type="ARBA" id="ARBA00023136"/>
    </source>
</evidence>
<reference evidence="9" key="1">
    <citation type="submission" date="2018-05" db="EMBL/GenBank/DDBJ databases">
        <authorList>
            <person name="Lanie J.A."/>
            <person name="Ng W.-L."/>
            <person name="Kazmierczak K.M."/>
            <person name="Andrzejewski T.M."/>
            <person name="Davidsen T.M."/>
            <person name="Wayne K.J."/>
            <person name="Tettelin H."/>
            <person name="Glass J.I."/>
            <person name="Rusch D."/>
            <person name="Podicherti R."/>
            <person name="Tsui H.-C.T."/>
            <person name="Winkler M.E."/>
        </authorList>
    </citation>
    <scope>NUCLEOTIDE SEQUENCE</scope>
</reference>
<evidence type="ECO:0000256" key="2">
    <source>
        <dbReference type="ARBA" id="ARBA00022692"/>
    </source>
</evidence>
<evidence type="ECO:0000256" key="4">
    <source>
        <dbReference type="ARBA" id="ARBA00023002"/>
    </source>
</evidence>
<keyword evidence="2 7" id="KW-0812">Transmembrane</keyword>
<evidence type="ECO:0000259" key="8">
    <source>
        <dbReference type="Pfam" id="PF04116"/>
    </source>
</evidence>